<gene>
    <name evidence="2" type="ORF">Plec18167_000134</name>
</gene>
<feature type="signal peptide" evidence="1">
    <location>
        <begin position="1"/>
        <end position="17"/>
    </location>
</feature>
<evidence type="ECO:0000313" key="3">
    <source>
        <dbReference type="Proteomes" id="UP001583193"/>
    </source>
</evidence>
<keyword evidence="3" id="KW-1185">Reference proteome</keyword>
<organism evidence="2 3">
    <name type="scientific">Paecilomyces lecythidis</name>
    <dbReference type="NCBI Taxonomy" id="3004212"/>
    <lineage>
        <taxon>Eukaryota</taxon>
        <taxon>Fungi</taxon>
        <taxon>Dikarya</taxon>
        <taxon>Ascomycota</taxon>
        <taxon>Pezizomycotina</taxon>
        <taxon>Eurotiomycetes</taxon>
        <taxon>Eurotiomycetidae</taxon>
        <taxon>Eurotiales</taxon>
        <taxon>Thermoascaceae</taxon>
        <taxon>Paecilomyces</taxon>
    </lineage>
</organism>
<dbReference type="EMBL" id="JAVDPF010000001">
    <property type="protein sequence ID" value="KAL1886205.1"/>
    <property type="molecule type" value="Genomic_DNA"/>
</dbReference>
<dbReference type="Proteomes" id="UP001583193">
    <property type="component" value="Unassembled WGS sequence"/>
</dbReference>
<evidence type="ECO:0000256" key="1">
    <source>
        <dbReference type="SAM" id="SignalP"/>
    </source>
</evidence>
<sequence length="147" mass="15321">MQFATFMLAALSATAGAIPATPSSTALPADASSLVPLAHVVLDEINDCHVDIVTEKVRGRTAKIGDYNATTGNCEVDHTLPVGSTKTTAQIGSSNYFADLTYLENEPGMLRVFKGPYGSNHGQYIVVGLAPGCWSGVNATGDIESNC</sequence>
<proteinExistence type="predicted"/>
<keyword evidence="1" id="KW-0732">Signal</keyword>
<feature type="chain" id="PRO_5045207493" evidence="1">
    <location>
        <begin position="18"/>
        <end position="147"/>
    </location>
</feature>
<name>A0ABR3YDY1_9EURO</name>
<protein>
    <submittedName>
        <fullName evidence="2">Uncharacterized protein</fullName>
    </submittedName>
</protein>
<evidence type="ECO:0000313" key="2">
    <source>
        <dbReference type="EMBL" id="KAL1886205.1"/>
    </source>
</evidence>
<reference evidence="2 3" key="1">
    <citation type="journal article" date="2024" name="IMA Fungus">
        <title>IMA Genome - F19 : A genome assembly and annotation guide to empower mycologists, including annotated draft genome sequences of Ceratocystis pirilliformis, Diaporthe australafricana, Fusarium ophioides, Paecilomyces lecythidis, and Sporothrix stenoceras.</title>
        <authorList>
            <person name="Aylward J."/>
            <person name="Wilson A.M."/>
            <person name="Visagie C.M."/>
            <person name="Spraker J."/>
            <person name="Barnes I."/>
            <person name="Buitendag C."/>
            <person name="Ceriani C."/>
            <person name="Del Mar Angel L."/>
            <person name="du Plessis D."/>
            <person name="Fuchs T."/>
            <person name="Gasser K."/>
            <person name="Kramer D."/>
            <person name="Li W."/>
            <person name="Munsamy K."/>
            <person name="Piso A."/>
            <person name="Price J.L."/>
            <person name="Sonnekus B."/>
            <person name="Thomas C."/>
            <person name="van der Nest A."/>
            <person name="van Dijk A."/>
            <person name="van Heerden A."/>
            <person name="van Vuuren N."/>
            <person name="Yilmaz N."/>
            <person name="Duong T.A."/>
            <person name="van der Merwe N.A."/>
            <person name="Wingfield M.J."/>
            <person name="Wingfield B.D."/>
        </authorList>
    </citation>
    <scope>NUCLEOTIDE SEQUENCE [LARGE SCALE GENOMIC DNA]</scope>
    <source>
        <strain evidence="2 3">CMW 18167</strain>
    </source>
</reference>
<comment type="caution">
    <text evidence="2">The sequence shown here is derived from an EMBL/GenBank/DDBJ whole genome shotgun (WGS) entry which is preliminary data.</text>
</comment>
<accession>A0ABR3YDY1</accession>